<reference evidence="1 2" key="1">
    <citation type="journal article" date="2011" name="J. Bacteriol.">
        <title>Genome sequence of the mercury-methylating and pleomorphic Desulfovibrio africanus Strain Walvis Bay.</title>
        <authorList>
            <person name="Brown S.D."/>
            <person name="Wall J.D."/>
            <person name="Kucken A.M."/>
            <person name="Gilmour C.C."/>
            <person name="Podar M."/>
            <person name="Brandt C.C."/>
            <person name="Teshima H."/>
            <person name="Detter J.C."/>
            <person name="Han C.S."/>
            <person name="Land M.L."/>
            <person name="Lucas S."/>
            <person name="Han J."/>
            <person name="Pennacchio L."/>
            <person name="Nolan M."/>
            <person name="Pitluck S."/>
            <person name="Woyke T."/>
            <person name="Goodwin L."/>
            <person name="Palumbo A.V."/>
            <person name="Elias D.A."/>
        </authorList>
    </citation>
    <scope>NUCLEOTIDE SEQUENCE [LARGE SCALE GENOMIC DNA]</scope>
    <source>
        <strain evidence="1 2">Walvis Bay</strain>
    </source>
</reference>
<dbReference type="InterPro" id="IPR004375">
    <property type="entry name" value="NanQ/TabA/YiaL"/>
</dbReference>
<name>F3YUF4_DESAF</name>
<dbReference type="Proteomes" id="UP000007844">
    <property type="component" value="Chromosome"/>
</dbReference>
<evidence type="ECO:0000313" key="2">
    <source>
        <dbReference type="Proteomes" id="UP000007844"/>
    </source>
</evidence>
<evidence type="ECO:0008006" key="3">
    <source>
        <dbReference type="Google" id="ProtNLM"/>
    </source>
</evidence>
<dbReference type="Gene3D" id="2.60.120.370">
    <property type="entry name" value="YhcH/YjgK/YiaL"/>
    <property type="match status" value="1"/>
</dbReference>
<evidence type="ECO:0000313" key="1">
    <source>
        <dbReference type="EMBL" id="EGJ48836.1"/>
    </source>
</evidence>
<sequence>MIADVVENWSQYFGNRLDDALEFLRKLDASSPDGEFQIRGADLFARVFGYQTRPRDQNNMEAHRRYIDIQAVLSGAEILEWHPLEGLTAMSAYSSEKDAIVLGRPERPQGLTVLAPGRFAAYFPQDAHMGQIAFCAPEPIRKVVFKVALPLVQAAKL</sequence>
<dbReference type="STRING" id="690850.Desaf_0482"/>
<accession>F3YUF4</accession>
<dbReference type="eggNOG" id="COG2731">
    <property type="taxonomic scope" value="Bacteria"/>
</dbReference>
<dbReference type="HOGENOM" id="CLU_107139_3_0_7"/>
<protein>
    <recommendedName>
        <fullName evidence="3">YhcH/YjgK/YiaL family protein</fullName>
    </recommendedName>
</protein>
<dbReference type="SUPFAM" id="SSF51197">
    <property type="entry name" value="Clavaminate synthase-like"/>
    <property type="match status" value="1"/>
</dbReference>
<dbReference type="EMBL" id="CP003221">
    <property type="protein sequence ID" value="EGJ48836.1"/>
    <property type="molecule type" value="Genomic_DNA"/>
</dbReference>
<organism evidence="1 2">
    <name type="scientific">Desulfocurvibacter africanus subsp. africanus str. Walvis Bay</name>
    <dbReference type="NCBI Taxonomy" id="690850"/>
    <lineage>
        <taxon>Bacteria</taxon>
        <taxon>Pseudomonadati</taxon>
        <taxon>Thermodesulfobacteriota</taxon>
        <taxon>Desulfovibrionia</taxon>
        <taxon>Desulfovibrionales</taxon>
        <taxon>Desulfovibrionaceae</taxon>
        <taxon>Desulfocurvibacter</taxon>
    </lineage>
</organism>
<dbReference type="PANTHER" id="PTHR34986">
    <property type="entry name" value="EVOLVED BETA-GALACTOSIDASE SUBUNIT BETA"/>
    <property type="match status" value="1"/>
</dbReference>
<gene>
    <name evidence="1" type="ORF">Desaf_0482</name>
</gene>
<dbReference type="InterPro" id="IPR037012">
    <property type="entry name" value="NanQ/TabA/YiaL_sf"/>
</dbReference>
<dbReference type="AlphaFoldDB" id="F3YUF4"/>
<dbReference type="NCBIfam" id="TIGR00022">
    <property type="entry name" value="YhcH/YjgK/YiaL family protein"/>
    <property type="match status" value="1"/>
</dbReference>
<dbReference type="GO" id="GO:0005829">
    <property type="term" value="C:cytosol"/>
    <property type="evidence" value="ECO:0007669"/>
    <property type="project" value="TreeGrafter"/>
</dbReference>
<keyword evidence="2" id="KW-1185">Reference proteome</keyword>
<dbReference type="PANTHER" id="PTHR34986:SF1">
    <property type="entry name" value="PROTEIN YIAL"/>
    <property type="match status" value="1"/>
</dbReference>
<dbReference type="KEGG" id="daf:Desaf_0482"/>
<dbReference type="Pfam" id="PF04074">
    <property type="entry name" value="DUF386"/>
    <property type="match status" value="1"/>
</dbReference>
<dbReference type="RefSeq" id="WP_014258682.1">
    <property type="nucleotide sequence ID" value="NC_016629.1"/>
</dbReference>
<proteinExistence type="predicted"/>